<gene>
    <name evidence="7" type="ORF">C7460_1223</name>
</gene>
<dbReference type="SUPFAM" id="SSF55874">
    <property type="entry name" value="ATPase domain of HSP90 chaperone/DNA topoisomerase II/histidine kinase"/>
    <property type="match status" value="1"/>
</dbReference>
<evidence type="ECO:0000256" key="5">
    <source>
        <dbReference type="SAM" id="Phobius"/>
    </source>
</evidence>
<name>A0A3D9KXV2_MARFU</name>
<dbReference type="CDD" id="cd00082">
    <property type="entry name" value="HisKA"/>
    <property type="match status" value="1"/>
</dbReference>
<dbReference type="AlphaFoldDB" id="A0A3D9KXV2"/>
<feature type="domain" description="Histidine kinase" evidence="6">
    <location>
        <begin position="231"/>
        <end position="455"/>
    </location>
</feature>
<keyword evidence="5" id="KW-0812">Transmembrane</keyword>
<dbReference type="Proteomes" id="UP000256779">
    <property type="component" value="Unassembled WGS sequence"/>
</dbReference>
<dbReference type="PROSITE" id="PS50109">
    <property type="entry name" value="HIS_KIN"/>
    <property type="match status" value="1"/>
</dbReference>
<dbReference type="SUPFAM" id="SSF47384">
    <property type="entry name" value="Homodimeric domain of signal transducing histidine kinase"/>
    <property type="match status" value="1"/>
</dbReference>
<feature type="transmembrane region" description="Helical" evidence="5">
    <location>
        <begin position="21"/>
        <end position="39"/>
    </location>
</feature>
<reference evidence="7 8" key="1">
    <citation type="submission" date="2018-07" db="EMBL/GenBank/DDBJ databases">
        <title>Genomic Encyclopedia of Type Strains, Phase IV (KMG-IV): sequencing the most valuable type-strain genomes for metagenomic binning, comparative biology and taxonomic classification.</title>
        <authorList>
            <person name="Goeker M."/>
        </authorList>
    </citation>
    <scope>NUCLEOTIDE SEQUENCE [LARGE SCALE GENOMIC DNA]</scope>
    <source>
        <strain evidence="7 8">DSM 4134</strain>
    </source>
</reference>
<dbReference type="InterPro" id="IPR004358">
    <property type="entry name" value="Sig_transdc_His_kin-like_C"/>
</dbReference>
<dbReference type="InterPro" id="IPR003594">
    <property type="entry name" value="HATPase_dom"/>
</dbReference>
<dbReference type="InterPro" id="IPR036097">
    <property type="entry name" value="HisK_dim/P_sf"/>
</dbReference>
<evidence type="ECO:0000256" key="1">
    <source>
        <dbReference type="ARBA" id="ARBA00000085"/>
    </source>
</evidence>
<comment type="caution">
    <text evidence="7">The sequence shown here is derived from an EMBL/GenBank/DDBJ whole genome shotgun (WGS) entry which is preliminary data.</text>
</comment>
<dbReference type="Pfam" id="PF02518">
    <property type="entry name" value="HATPase_c"/>
    <property type="match status" value="1"/>
</dbReference>
<evidence type="ECO:0000256" key="3">
    <source>
        <dbReference type="ARBA" id="ARBA00022553"/>
    </source>
</evidence>
<evidence type="ECO:0000313" key="8">
    <source>
        <dbReference type="Proteomes" id="UP000256779"/>
    </source>
</evidence>
<keyword evidence="8" id="KW-1185">Reference proteome</keyword>
<evidence type="ECO:0000256" key="4">
    <source>
        <dbReference type="SAM" id="Coils"/>
    </source>
</evidence>
<dbReference type="OrthoDB" id="9806995at2"/>
<feature type="coiled-coil region" evidence="4">
    <location>
        <begin position="178"/>
        <end position="222"/>
    </location>
</feature>
<dbReference type="EMBL" id="QREG01000022">
    <property type="protein sequence ID" value="RED94062.1"/>
    <property type="molecule type" value="Genomic_DNA"/>
</dbReference>
<dbReference type="InterPro" id="IPR036890">
    <property type="entry name" value="HATPase_C_sf"/>
</dbReference>
<proteinExistence type="predicted"/>
<feature type="transmembrane region" description="Helical" evidence="5">
    <location>
        <begin position="95"/>
        <end position="114"/>
    </location>
</feature>
<accession>A0A3D9KXV2</accession>
<protein>
    <recommendedName>
        <fullName evidence="2">histidine kinase</fullName>
        <ecNumber evidence="2">2.7.13.3</ecNumber>
    </recommendedName>
</protein>
<dbReference type="PANTHER" id="PTHR43065">
    <property type="entry name" value="SENSOR HISTIDINE KINASE"/>
    <property type="match status" value="1"/>
</dbReference>
<keyword evidence="3" id="KW-0597">Phosphoprotein</keyword>
<feature type="transmembrane region" description="Helical" evidence="5">
    <location>
        <begin position="152"/>
        <end position="170"/>
    </location>
</feature>
<evidence type="ECO:0000256" key="2">
    <source>
        <dbReference type="ARBA" id="ARBA00012438"/>
    </source>
</evidence>
<dbReference type="PRINTS" id="PR00344">
    <property type="entry name" value="BCTRLSENSOR"/>
</dbReference>
<dbReference type="Gene3D" id="3.30.565.10">
    <property type="entry name" value="Histidine kinase-like ATPase, C-terminal domain"/>
    <property type="match status" value="1"/>
</dbReference>
<sequence>MQSKPSEIPKPNPLEKTLFEFICIVQSVTTAYLFVQGLFRAGWDSYWVMDLALTICGLSFYWLSKYKGYFLQIRFVLIGLLLLASIFFWTKFGGMYGHTAIGTLAVGVILTLIAPRSQSKYFTLTYFIFMACMVGIQSFTDIINDDFPKRTYATNYLFLSAVILMVVYKVKTEFDKERRKSIKQNANLEALNEKLQKSIVEKEKIIKQLSQARDQLVESEKMASVGRLTAGLAHELNNPLNYVGGNVQPIIQDLEDIKNGMSDAQFAKYQQNFEEINKLLINIMEGSQRATDVVNNLLKISPQALEKKVSQLSLNELVARTCILLQNAHPNIHFWIVRNEKLNILGNKVEINQVLLNILKNAVDAVNGKEKGKVTIDIYYKNQQNIIAIKDNGVGISPPNISKIFEPFFTTKEEGKGTGLGLYISYGIVKKHGGKITYKPQEEGSCFEISFPSFKPRKTNNVS</sequence>
<feature type="transmembrane region" description="Helical" evidence="5">
    <location>
        <begin position="45"/>
        <end position="63"/>
    </location>
</feature>
<feature type="transmembrane region" description="Helical" evidence="5">
    <location>
        <begin position="70"/>
        <end position="89"/>
    </location>
</feature>
<comment type="catalytic activity">
    <reaction evidence="1">
        <text>ATP + protein L-histidine = ADP + protein N-phospho-L-histidine.</text>
        <dbReference type="EC" id="2.7.13.3"/>
    </reaction>
</comment>
<feature type="transmembrane region" description="Helical" evidence="5">
    <location>
        <begin position="121"/>
        <end position="140"/>
    </location>
</feature>
<evidence type="ECO:0000259" key="6">
    <source>
        <dbReference type="PROSITE" id="PS50109"/>
    </source>
</evidence>
<dbReference type="PANTHER" id="PTHR43065:SF42">
    <property type="entry name" value="TWO-COMPONENT SENSOR PPRA"/>
    <property type="match status" value="1"/>
</dbReference>
<evidence type="ECO:0000313" key="7">
    <source>
        <dbReference type="EMBL" id="RED94062.1"/>
    </source>
</evidence>
<keyword evidence="5" id="KW-1133">Transmembrane helix</keyword>
<dbReference type="Gene3D" id="1.10.287.130">
    <property type="match status" value="1"/>
</dbReference>
<dbReference type="RefSeq" id="WP_115869666.1">
    <property type="nucleotide sequence ID" value="NZ_QREG01000022.1"/>
</dbReference>
<dbReference type="EC" id="2.7.13.3" evidence="2"/>
<dbReference type="InterPro" id="IPR005467">
    <property type="entry name" value="His_kinase_dom"/>
</dbReference>
<organism evidence="7 8">
    <name type="scientific">Marinoscillum furvescens DSM 4134</name>
    <dbReference type="NCBI Taxonomy" id="1122208"/>
    <lineage>
        <taxon>Bacteria</taxon>
        <taxon>Pseudomonadati</taxon>
        <taxon>Bacteroidota</taxon>
        <taxon>Cytophagia</taxon>
        <taxon>Cytophagales</taxon>
        <taxon>Reichenbachiellaceae</taxon>
        <taxon>Marinoscillum</taxon>
    </lineage>
</organism>
<dbReference type="GO" id="GO:0000155">
    <property type="term" value="F:phosphorelay sensor kinase activity"/>
    <property type="evidence" value="ECO:0007669"/>
    <property type="project" value="InterPro"/>
</dbReference>
<dbReference type="SMART" id="SM00387">
    <property type="entry name" value="HATPase_c"/>
    <property type="match status" value="1"/>
</dbReference>
<keyword evidence="5" id="KW-0472">Membrane</keyword>
<dbReference type="InterPro" id="IPR003661">
    <property type="entry name" value="HisK_dim/P_dom"/>
</dbReference>
<keyword evidence="4" id="KW-0175">Coiled coil</keyword>